<dbReference type="PROSITE" id="PS00356">
    <property type="entry name" value="HTH_LACI_1"/>
    <property type="match status" value="1"/>
</dbReference>
<dbReference type="GO" id="GO:0000976">
    <property type="term" value="F:transcription cis-regulatory region binding"/>
    <property type="evidence" value="ECO:0007669"/>
    <property type="project" value="TreeGrafter"/>
</dbReference>
<dbReference type="PRINTS" id="PR00036">
    <property type="entry name" value="HTHLACI"/>
</dbReference>
<evidence type="ECO:0000259" key="4">
    <source>
        <dbReference type="PROSITE" id="PS50932"/>
    </source>
</evidence>
<dbReference type="Pfam" id="PF00356">
    <property type="entry name" value="LacI"/>
    <property type="match status" value="1"/>
</dbReference>
<dbReference type="InterPro" id="IPR001761">
    <property type="entry name" value="Peripla_BP/Lac1_sug-bd_dom"/>
</dbReference>
<dbReference type="GO" id="GO:0003700">
    <property type="term" value="F:DNA-binding transcription factor activity"/>
    <property type="evidence" value="ECO:0007669"/>
    <property type="project" value="TreeGrafter"/>
</dbReference>
<dbReference type="CDD" id="cd01392">
    <property type="entry name" value="HTH_LacI"/>
    <property type="match status" value="1"/>
</dbReference>
<dbReference type="Proteomes" id="UP000297253">
    <property type="component" value="Unassembled WGS sequence"/>
</dbReference>
<dbReference type="InterPro" id="IPR000843">
    <property type="entry name" value="HTH_LacI"/>
</dbReference>
<sequence>MSVTIKDIAKQAGVSIATVSRVLNHLGGYSSEVEQKILEIANELGYRRNANAMSLVSKSTRTIGIIMPTVATSYYGNIVSGIEDVAHQNGYSVILSHAGVSGNRLHNSLNVLSERRVDGVLIFSLPFDQEDIDRIKALGIPVMLISTEVEEGQMPYIKVDDYKASYTAVEYFIGLGHRNIAIVGASSTDPIAGLPRIRGYLDAMKNHSLEVQDDWICYGDFTFEAGQMGMRQLLQAQEQVTAIFCVSDEVALGVNSICYEHHLAIPDDVSIIGYDNTVARMGIPPITTIAQPFYEMGQLGCKSLIQSIQTSSNMESQLIPFKLIERASVKDNHLGR</sequence>
<keyword evidence="2" id="KW-0238">DNA-binding</keyword>
<evidence type="ECO:0000313" key="6">
    <source>
        <dbReference type="Proteomes" id="UP000297253"/>
    </source>
</evidence>
<reference evidence="5 6" key="1">
    <citation type="submission" date="2019-03" db="EMBL/GenBank/DDBJ databases">
        <title>Diversity of the mouse oral microbiome.</title>
        <authorList>
            <person name="Joseph S."/>
            <person name="Aduse-Opoku J."/>
            <person name="Curtis M."/>
            <person name="Wade W."/>
            <person name="Hashim A."/>
        </authorList>
    </citation>
    <scope>NUCLEOTIDE SEQUENCE [LARGE SCALE GENOMIC DNA]</scope>
    <source>
        <strain evidence="5 6">WM131</strain>
    </source>
</reference>
<keyword evidence="3" id="KW-0804">Transcription</keyword>
<dbReference type="Pfam" id="PF00532">
    <property type="entry name" value="Peripla_BP_1"/>
    <property type="match status" value="1"/>
</dbReference>
<dbReference type="CDD" id="cd19975">
    <property type="entry name" value="PBP1_CcpA-like"/>
    <property type="match status" value="1"/>
</dbReference>
<dbReference type="RefSeq" id="WP_135181413.1">
    <property type="nucleotide sequence ID" value="NZ_JADGKZ010000003.1"/>
</dbReference>
<evidence type="ECO:0000256" key="1">
    <source>
        <dbReference type="ARBA" id="ARBA00023015"/>
    </source>
</evidence>
<dbReference type="SMART" id="SM00354">
    <property type="entry name" value="HTH_LACI"/>
    <property type="match status" value="1"/>
</dbReference>
<dbReference type="Gene3D" id="3.40.50.2300">
    <property type="match status" value="2"/>
</dbReference>
<dbReference type="OrthoDB" id="1639518at2"/>
<evidence type="ECO:0000256" key="3">
    <source>
        <dbReference type="ARBA" id="ARBA00023163"/>
    </source>
</evidence>
<accession>A0A4Y9JBX5</accession>
<dbReference type="AlphaFoldDB" id="A0A4Y9JBX5"/>
<protein>
    <submittedName>
        <fullName evidence="5">LacI family transcriptional regulator</fullName>
    </submittedName>
</protein>
<name>A0A4Y9JBX5_9STRE</name>
<dbReference type="EMBL" id="SPPD01000003">
    <property type="protein sequence ID" value="TFU98337.1"/>
    <property type="molecule type" value="Genomic_DNA"/>
</dbReference>
<gene>
    <name evidence="5" type="ORF">E4T82_02970</name>
</gene>
<dbReference type="Gene3D" id="1.10.260.40">
    <property type="entry name" value="lambda repressor-like DNA-binding domains"/>
    <property type="match status" value="1"/>
</dbReference>
<feature type="domain" description="HTH lacI-type" evidence="4">
    <location>
        <begin position="3"/>
        <end position="57"/>
    </location>
</feature>
<dbReference type="PANTHER" id="PTHR30146">
    <property type="entry name" value="LACI-RELATED TRANSCRIPTIONAL REPRESSOR"/>
    <property type="match status" value="1"/>
</dbReference>
<evidence type="ECO:0000313" key="5">
    <source>
        <dbReference type="EMBL" id="TFU98337.1"/>
    </source>
</evidence>
<keyword evidence="1" id="KW-0805">Transcription regulation</keyword>
<organism evidence="5 6">
    <name type="scientific">Streptococcus cuniculi</name>
    <dbReference type="NCBI Taxonomy" id="1432788"/>
    <lineage>
        <taxon>Bacteria</taxon>
        <taxon>Bacillati</taxon>
        <taxon>Bacillota</taxon>
        <taxon>Bacilli</taxon>
        <taxon>Lactobacillales</taxon>
        <taxon>Streptococcaceae</taxon>
        <taxon>Streptococcus</taxon>
    </lineage>
</organism>
<comment type="caution">
    <text evidence="5">The sequence shown here is derived from an EMBL/GenBank/DDBJ whole genome shotgun (WGS) entry which is preliminary data.</text>
</comment>
<dbReference type="InterPro" id="IPR028082">
    <property type="entry name" value="Peripla_BP_I"/>
</dbReference>
<evidence type="ECO:0000256" key="2">
    <source>
        <dbReference type="ARBA" id="ARBA00023125"/>
    </source>
</evidence>
<dbReference type="PROSITE" id="PS50932">
    <property type="entry name" value="HTH_LACI_2"/>
    <property type="match status" value="1"/>
</dbReference>
<dbReference type="SUPFAM" id="SSF47413">
    <property type="entry name" value="lambda repressor-like DNA-binding domains"/>
    <property type="match status" value="1"/>
</dbReference>
<dbReference type="InterPro" id="IPR010982">
    <property type="entry name" value="Lambda_DNA-bd_dom_sf"/>
</dbReference>
<dbReference type="PANTHER" id="PTHR30146:SF109">
    <property type="entry name" value="HTH-TYPE TRANSCRIPTIONAL REGULATOR GALS"/>
    <property type="match status" value="1"/>
</dbReference>
<proteinExistence type="predicted"/>
<dbReference type="SUPFAM" id="SSF53822">
    <property type="entry name" value="Periplasmic binding protein-like I"/>
    <property type="match status" value="1"/>
</dbReference>